<dbReference type="AlphaFoldDB" id="A0A2N9GQP4"/>
<dbReference type="PANTHER" id="PTHR33680:SF1">
    <property type="entry name" value="OS05G0489500 PROTEIN"/>
    <property type="match status" value="1"/>
</dbReference>
<organism evidence="5">
    <name type="scientific">Fagus sylvatica</name>
    <name type="common">Beechnut</name>
    <dbReference type="NCBI Taxonomy" id="28930"/>
    <lineage>
        <taxon>Eukaryota</taxon>
        <taxon>Viridiplantae</taxon>
        <taxon>Streptophyta</taxon>
        <taxon>Embryophyta</taxon>
        <taxon>Tracheophyta</taxon>
        <taxon>Spermatophyta</taxon>
        <taxon>Magnoliopsida</taxon>
        <taxon>eudicotyledons</taxon>
        <taxon>Gunneridae</taxon>
        <taxon>Pentapetalae</taxon>
        <taxon>rosids</taxon>
        <taxon>fabids</taxon>
        <taxon>Fagales</taxon>
        <taxon>Fagaceae</taxon>
        <taxon>Fagus</taxon>
    </lineage>
</organism>
<evidence type="ECO:0000256" key="3">
    <source>
        <dbReference type="ARBA" id="ARBA00022833"/>
    </source>
</evidence>
<dbReference type="GO" id="GO:0008270">
    <property type="term" value="F:zinc ion binding"/>
    <property type="evidence" value="ECO:0007669"/>
    <property type="project" value="UniProtKB-KW"/>
</dbReference>
<dbReference type="InterPro" id="IPR010666">
    <property type="entry name" value="Znf_GRF"/>
</dbReference>
<dbReference type="PANTHER" id="PTHR33680">
    <property type="entry name" value="OS07G0190500 PROTEIN"/>
    <property type="match status" value="1"/>
</dbReference>
<sequence length="122" mass="13224">MEVEMEEDEEFLSQVAEAEAHALCMSSTKRRKVTMTNSSISLTKTKPSVDGLYTAALKGAIVKWSCEDSIPEKQCPCGVGACVVFTANPGRKFYKCPLSLRQVSTFLFQNGGCGSITKSCAK</sequence>
<name>A0A2N9GQP4_FAGSY</name>
<evidence type="ECO:0000259" key="4">
    <source>
        <dbReference type="Pfam" id="PF06839"/>
    </source>
</evidence>
<dbReference type="Pfam" id="PF06839">
    <property type="entry name" value="Zn_ribbon_GRF"/>
    <property type="match status" value="1"/>
</dbReference>
<evidence type="ECO:0000256" key="1">
    <source>
        <dbReference type="ARBA" id="ARBA00022723"/>
    </source>
</evidence>
<reference evidence="5" key="1">
    <citation type="submission" date="2018-02" db="EMBL/GenBank/DDBJ databases">
        <authorList>
            <person name="Cohen D.B."/>
            <person name="Kent A.D."/>
        </authorList>
    </citation>
    <scope>NUCLEOTIDE SEQUENCE</scope>
</reference>
<keyword evidence="2" id="KW-0863">Zinc-finger</keyword>
<feature type="domain" description="GRF-type" evidence="4">
    <location>
        <begin position="74"/>
        <end position="99"/>
    </location>
</feature>
<evidence type="ECO:0000313" key="5">
    <source>
        <dbReference type="EMBL" id="SPD01895.1"/>
    </source>
</evidence>
<keyword evidence="1" id="KW-0479">Metal-binding</keyword>
<evidence type="ECO:0000256" key="2">
    <source>
        <dbReference type="ARBA" id="ARBA00022771"/>
    </source>
</evidence>
<keyword evidence="3" id="KW-0862">Zinc</keyword>
<dbReference type="EMBL" id="OIVN01002236">
    <property type="protein sequence ID" value="SPD01895.1"/>
    <property type="molecule type" value="Genomic_DNA"/>
</dbReference>
<protein>
    <recommendedName>
        <fullName evidence="4">GRF-type domain-containing protein</fullName>
    </recommendedName>
</protein>
<proteinExistence type="predicted"/>
<accession>A0A2N9GQP4</accession>
<gene>
    <name evidence="5" type="ORF">FSB_LOCUS29777</name>
</gene>